<feature type="active site" description="Proton donor" evidence="6">
    <location>
        <position position="343"/>
    </location>
</feature>
<reference evidence="10 11" key="1">
    <citation type="submission" date="2019-02" db="EMBL/GenBank/DDBJ databases">
        <title>Pedobacter sp. RP-3-11 sp. nov., isolated from Arctic soil.</title>
        <authorList>
            <person name="Dahal R.H."/>
        </authorList>
    </citation>
    <scope>NUCLEOTIDE SEQUENCE [LARGE SCALE GENOMIC DNA]</scope>
    <source>
        <strain evidence="10 11">RP-3-11</strain>
    </source>
</reference>
<dbReference type="GO" id="GO:0005975">
    <property type="term" value="P:carbohydrate metabolic process"/>
    <property type="evidence" value="ECO:0007669"/>
    <property type="project" value="InterPro"/>
</dbReference>
<dbReference type="InterPro" id="IPR026876">
    <property type="entry name" value="Fn3_assoc_repeat"/>
</dbReference>
<keyword evidence="4" id="KW-0378">Hydrolase</keyword>
<dbReference type="InterPro" id="IPR015882">
    <property type="entry name" value="HEX_bac_N"/>
</dbReference>
<dbReference type="RefSeq" id="WP_131558016.1">
    <property type="nucleotide sequence ID" value="NZ_SJSN01000006.1"/>
</dbReference>
<evidence type="ECO:0000256" key="3">
    <source>
        <dbReference type="ARBA" id="ARBA00012663"/>
    </source>
</evidence>
<evidence type="ECO:0000259" key="8">
    <source>
        <dbReference type="Pfam" id="PF00728"/>
    </source>
</evidence>
<keyword evidence="11" id="KW-1185">Reference proteome</keyword>
<dbReference type="PIRSF" id="PIRSF001093">
    <property type="entry name" value="B-hxosamndse_ab_euk"/>
    <property type="match status" value="1"/>
</dbReference>
<feature type="domain" description="Beta-hexosaminidase bacterial type N-terminal" evidence="9">
    <location>
        <begin position="25"/>
        <end position="150"/>
    </location>
</feature>
<evidence type="ECO:0000256" key="1">
    <source>
        <dbReference type="ARBA" id="ARBA00001231"/>
    </source>
</evidence>
<dbReference type="PANTHER" id="PTHR22600:SF57">
    <property type="entry name" value="BETA-N-ACETYLHEXOSAMINIDASE"/>
    <property type="match status" value="1"/>
</dbReference>
<gene>
    <name evidence="10" type="ORF">EZ449_09410</name>
</gene>
<feature type="chain" id="PRO_5020784307" description="beta-N-acetylhexosaminidase" evidence="7">
    <location>
        <begin position="20"/>
        <end position="636"/>
    </location>
</feature>
<comment type="similarity">
    <text evidence="2">Belongs to the glycosyl hydrolase 20 family.</text>
</comment>
<dbReference type="EC" id="3.2.1.52" evidence="3"/>
<dbReference type="EMBL" id="SJSN01000006">
    <property type="protein sequence ID" value="TCD10551.1"/>
    <property type="molecule type" value="Genomic_DNA"/>
</dbReference>
<dbReference type="Pfam" id="PF13287">
    <property type="entry name" value="Fn3_assoc"/>
    <property type="match status" value="1"/>
</dbReference>
<dbReference type="GO" id="GO:0016020">
    <property type="term" value="C:membrane"/>
    <property type="evidence" value="ECO:0007669"/>
    <property type="project" value="TreeGrafter"/>
</dbReference>
<accession>A0A4V2MMX5</accession>
<dbReference type="Gene3D" id="3.30.379.10">
    <property type="entry name" value="Chitobiase/beta-hexosaminidase domain 2-like"/>
    <property type="match status" value="1"/>
</dbReference>
<dbReference type="Gene3D" id="3.20.20.80">
    <property type="entry name" value="Glycosidases"/>
    <property type="match status" value="1"/>
</dbReference>
<dbReference type="Pfam" id="PF02838">
    <property type="entry name" value="Glyco_hydro_20b"/>
    <property type="match status" value="1"/>
</dbReference>
<comment type="caution">
    <text evidence="10">The sequence shown here is derived from an EMBL/GenBank/DDBJ whole genome shotgun (WGS) entry which is preliminary data.</text>
</comment>
<evidence type="ECO:0000256" key="4">
    <source>
        <dbReference type="ARBA" id="ARBA00022801"/>
    </source>
</evidence>
<sequence length="636" mass="70589">MNKALSIFIGVLISTSAFAQGDSNMGIIPAPVAITRANGNFILDKTTVLVNQSIDGAKIADLLNAFIVTKAGFALRETKVTQANQKAIILTSVGADKLPAEGYTIKVTSTQIILTGKGAGLFYAVQSAMQMMPDKVADKITIPAVDIKDYPRFNYRGTMLDVCRHFFPIPFIKKYIDQLAYYKINTFHWHLTDDQGWRLEIKKYPKLTTVGSTRNGSIIGNYPGSGNYLTEVKGFYTQEEAKEIVKYAADRYITVIPEIELPGHASAAIAAYPELSCFPARDTFVSDKTPWAGTKKGKQVQQTWGVFDDIFVPSDNTFIFLENILDEVVAIFPSKYIHIGGDEAPKTYWKESPFCQALMKEKGLKDEHELQSYFIQRIEKHLNEKGRSIIGWDEILEGGLAPNATVMSWRGEEGGIAAAQQNHDVIMTPGSMGLYIDQRQSMSPDEPVTIGGLAPYQKIYAYDPIPKVLTADQRKYVKGVQANLWTEYVKTPEKGENQAFPRLLALAEIAWSPVERKNLKNFTEERLPNHLARLDKMNVNLWVPTPIGQSDKPLTGGDFTIDLKVPISGGKIYYSLDGSRPSENAFLYSAPIKVIVPQGEKRVMKTIVIAPSGRRSVTTETILNNGAPDTKPEAKK</sequence>
<dbReference type="PANTHER" id="PTHR22600">
    <property type="entry name" value="BETA-HEXOSAMINIDASE"/>
    <property type="match status" value="1"/>
</dbReference>
<dbReference type="AlphaFoldDB" id="A0A4V2MMX5"/>
<keyword evidence="7" id="KW-0732">Signal</keyword>
<dbReference type="OrthoDB" id="1006965at2"/>
<evidence type="ECO:0000256" key="5">
    <source>
        <dbReference type="ARBA" id="ARBA00023295"/>
    </source>
</evidence>
<dbReference type="InterPro" id="IPR015883">
    <property type="entry name" value="Glyco_hydro_20_cat"/>
</dbReference>
<evidence type="ECO:0000256" key="2">
    <source>
        <dbReference type="ARBA" id="ARBA00006285"/>
    </source>
</evidence>
<dbReference type="Proteomes" id="UP000291485">
    <property type="component" value="Unassembled WGS sequence"/>
</dbReference>
<name>A0A4V2MMX5_9SPHI</name>
<dbReference type="GO" id="GO:0030203">
    <property type="term" value="P:glycosaminoglycan metabolic process"/>
    <property type="evidence" value="ECO:0007669"/>
    <property type="project" value="TreeGrafter"/>
</dbReference>
<evidence type="ECO:0000259" key="9">
    <source>
        <dbReference type="Pfam" id="PF02838"/>
    </source>
</evidence>
<dbReference type="InterPro" id="IPR017853">
    <property type="entry name" value="GH"/>
</dbReference>
<keyword evidence="5" id="KW-0326">Glycosidase</keyword>
<dbReference type="InterPro" id="IPR025705">
    <property type="entry name" value="Beta_hexosaminidase_sua/sub"/>
</dbReference>
<proteinExistence type="inferred from homology"/>
<dbReference type="CDD" id="cd06563">
    <property type="entry name" value="GH20_chitobiase-like"/>
    <property type="match status" value="1"/>
</dbReference>
<protein>
    <recommendedName>
        <fullName evidence="3">beta-N-acetylhexosaminidase</fullName>
        <ecNumber evidence="3">3.2.1.52</ecNumber>
    </recommendedName>
</protein>
<evidence type="ECO:0000313" key="11">
    <source>
        <dbReference type="Proteomes" id="UP000291485"/>
    </source>
</evidence>
<evidence type="ECO:0000313" key="10">
    <source>
        <dbReference type="EMBL" id="TCD10551.1"/>
    </source>
</evidence>
<dbReference type="Pfam" id="PF00728">
    <property type="entry name" value="Glyco_hydro_20"/>
    <property type="match status" value="1"/>
</dbReference>
<organism evidence="10 11">
    <name type="scientific">Pedobacter frigidisoli</name>
    <dbReference type="NCBI Taxonomy" id="2530455"/>
    <lineage>
        <taxon>Bacteria</taxon>
        <taxon>Pseudomonadati</taxon>
        <taxon>Bacteroidota</taxon>
        <taxon>Sphingobacteriia</taxon>
        <taxon>Sphingobacteriales</taxon>
        <taxon>Sphingobacteriaceae</taxon>
        <taxon>Pedobacter</taxon>
    </lineage>
</organism>
<evidence type="ECO:0000256" key="6">
    <source>
        <dbReference type="PIRSR" id="PIRSR625705-1"/>
    </source>
</evidence>
<feature type="signal peptide" evidence="7">
    <location>
        <begin position="1"/>
        <end position="19"/>
    </location>
</feature>
<dbReference type="InterPro" id="IPR029018">
    <property type="entry name" value="Hex-like_dom2"/>
</dbReference>
<dbReference type="SUPFAM" id="SSF55545">
    <property type="entry name" value="beta-N-acetylhexosaminidase-like domain"/>
    <property type="match status" value="1"/>
</dbReference>
<comment type="catalytic activity">
    <reaction evidence="1">
        <text>Hydrolysis of terminal non-reducing N-acetyl-D-hexosamine residues in N-acetyl-beta-D-hexosaminides.</text>
        <dbReference type="EC" id="3.2.1.52"/>
    </reaction>
</comment>
<evidence type="ECO:0000256" key="7">
    <source>
        <dbReference type="SAM" id="SignalP"/>
    </source>
</evidence>
<dbReference type="PRINTS" id="PR00738">
    <property type="entry name" value="GLHYDRLASE20"/>
</dbReference>
<dbReference type="SUPFAM" id="SSF51445">
    <property type="entry name" value="(Trans)glycosidases"/>
    <property type="match status" value="1"/>
</dbReference>
<feature type="domain" description="Glycoside hydrolase family 20 catalytic" evidence="8">
    <location>
        <begin position="153"/>
        <end position="513"/>
    </location>
</feature>
<dbReference type="GO" id="GO:0004563">
    <property type="term" value="F:beta-N-acetylhexosaminidase activity"/>
    <property type="evidence" value="ECO:0007669"/>
    <property type="project" value="UniProtKB-EC"/>
</dbReference>